<reference evidence="5" key="1">
    <citation type="submission" date="2022-12" db="EMBL/GenBank/DDBJ databases">
        <title>Draft genome assemblies for two species of Escallonia (Escalloniales).</title>
        <authorList>
            <person name="Chanderbali A."/>
            <person name="Dervinis C."/>
            <person name="Anghel I."/>
            <person name="Soltis D."/>
            <person name="Soltis P."/>
            <person name="Zapata F."/>
        </authorList>
    </citation>
    <scope>NUCLEOTIDE SEQUENCE</scope>
    <source>
        <strain evidence="5">UCBG92.1500</strain>
        <tissue evidence="5">Leaf</tissue>
    </source>
</reference>
<feature type="repeat" description="PPR" evidence="3">
    <location>
        <begin position="489"/>
        <end position="523"/>
    </location>
</feature>
<dbReference type="PROSITE" id="PS51375">
    <property type="entry name" value="PPR"/>
    <property type="match status" value="6"/>
</dbReference>
<dbReference type="Pfam" id="PF01535">
    <property type="entry name" value="PPR"/>
    <property type="match status" value="4"/>
</dbReference>
<dbReference type="InterPro" id="IPR002885">
    <property type="entry name" value="PPR_rpt"/>
</dbReference>
<dbReference type="Proteomes" id="UP001187471">
    <property type="component" value="Unassembled WGS sequence"/>
</dbReference>
<evidence type="ECO:0000313" key="6">
    <source>
        <dbReference type="Proteomes" id="UP001187471"/>
    </source>
</evidence>
<dbReference type="PANTHER" id="PTHR47926">
    <property type="entry name" value="PENTATRICOPEPTIDE REPEAT-CONTAINING PROTEIN"/>
    <property type="match status" value="1"/>
</dbReference>
<name>A0AA88UB63_9ASTE</name>
<dbReference type="Pfam" id="PF14432">
    <property type="entry name" value="DYW_deaminase"/>
    <property type="match status" value="1"/>
</dbReference>
<dbReference type="AlphaFoldDB" id="A0AA88UB63"/>
<dbReference type="GO" id="GO:0003723">
    <property type="term" value="F:RNA binding"/>
    <property type="evidence" value="ECO:0007669"/>
    <property type="project" value="InterPro"/>
</dbReference>
<evidence type="ECO:0000313" key="5">
    <source>
        <dbReference type="EMBL" id="KAK2968747.1"/>
    </source>
</evidence>
<keyword evidence="2" id="KW-0677">Repeat</keyword>
<dbReference type="Pfam" id="PF13041">
    <property type="entry name" value="PPR_2"/>
    <property type="match status" value="2"/>
</dbReference>
<dbReference type="InterPro" id="IPR046960">
    <property type="entry name" value="PPR_At4g14850-like_plant"/>
</dbReference>
<dbReference type="GO" id="GO:0008270">
    <property type="term" value="F:zinc ion binding"/>
    <property type="evidence" value="ECO:0007669"/>
    <property type="project" value="InterPro"/>
</dbReference>
<evidence type="ECO:0000256" key="3">
    <source>
        <dbReference type="PROSITE-ProRule" id="PRU00708"/>
    </source>
</evidence>
<organism evidence="5 6">
    <name type="scientific">Escallonia rubra</name>
    <dbReference type="NCBI Taxonomy" id="112253"/>
    <lineage>
        <taxon>Eukaryota</taxon>
        <taxon>Viridiplantae</taxon>
        <taxon>Streptophyta</taxon>
        <taxon>Embryophyta</taxon>
        <taxon>Tracheophyta</taxon>
        <taxon>Spermatophyta</taxon>
        <taxon>Magnoliopsida</taxon>
        <taxon>eudicotyledons</taxon>
        <taxon>Gunneridae</taxon>
        <taxon>Pentapetalae</taxon>
        <taxon>asterids</taxon>
        <taxon>campanulids</taxon>
        <taxon>Escalloniales</taxon>
        <taxon>Escalloniaceae</taxon>
        <taxon>Escallonia</taxon>
    </lineage>
</organism>
<comment type="caution">
    <text evidence="5">The sequence shown here is derived from an EMBL/GenBank/DDBJ whole genome shotgun (WGS) entry which is preliminary data.</text>
</comment>
<dbReference type="Gene3D" id="1.25.40.10">
    <property type="entry name" value="Tetratricopeptide repeat domain"/>
    <property type="match status" value="3"/>
</dbReference>
<dbReference type="InterPro" id="IPR011990">
    <property type="entry name" value="TPR-like_helical_dom_sf"/>
</dbReference>
<feature type="repeat" description="PPR" evidence="3">
    <location>
        <begin position="189"/>
        <end position="219"/>
    </location>
</feature>
<accession>A0AA88UB63</accession>
<gene>
    <name evidence="5" type="ORF">RJ640_020383</name>
</gene>
<sequence>MSVATTTTTEVPYHLTPEVPSQKTILNLLNSKCSTSLQHLKQAHALIVKTDHFQDHFVAGTLVKSYANRYFGTLSCSVKAFHQVSNPNVFVWNSIMKGCLDNNEPCMSMSFYCDMVVSNSRPNKYTYPTLLKASAIAKAVQEGLQIHAHAVKHGFNGDGYVKSAGIQMYASFGYLKEAKNILDYDGLSDVICCNAMIDGYLKCGDVEGAKMVFENIPKKNVGSWNAMISGFARCGMIEAARAYFNEMPEKDDISWSAMVDGYNRGGYYKEALEIVHEMQRKNVRPGKFILSSVVAACANLGALDQGKWLHSYVRRNSVPVDDVLGASLLDMYAKCGRIDLAWEVFENIKLKGTFSWNAMIGGLAMNGRAEDAMQLFLKMQREKVKPDDITFTGVLKACAHAGLVEEGLKYLDSMNQLYGVTPTVEHYGCVVDLLGRAGLLTEAEEMICSMPVRPNAAVWGALLGACRIHGNFDLGERVGRILLELEPQNSGRYALLSNIYAKAGRWDEVARVRELMKQRGVKTVTGSSMVDLDGVVHEFKVGDGSHPETKEIYLMLEKMLGKLQLKGYSPDTSEVLFDIDEEEKETAVWHHSEKLAIAFGLLNTTPGTTIRVVKNLRVCGDCHSVAKLISKVYNRELIVRDRVRFHHFKNGTCSCKDFW</sequence>
<dbReference type="InterPro" id="IPR046848">
    <property type="entry name" value="E_motif"/>
</dbReference>
<keyword evidence="6" id="KW-1185">Reference proteome</keyword>
<dbReference type="GO" id="GO:0009451">
    <property type="term" value="P:RNA modification"/>
    <property type="evidence" value="ECO:0007669"/>
    <property type="project" value="InterPro"/>
</dbReference>
<dbReference type="PANTHER" id="PTHR47926:SF436">
    <property type="entry name" value="PENTATRICOPEPTIDE REPEAT-CONTAINING PROTEIN ELI1, CHLOROPLASTIC-LIKE ISOFORM X2"/>
    <property type="match status" value="1"/>
</dbReference>
<protein>
    <recommendedName>
        <fullName evidence="4">DYW domain-containing protein</fullName>
    </recommendedName>
</protein>
<feature type="repeat" description="PPR" evidence="3">
    <location>
        <begin position="88"/>
        <end position="122"/>
    </location>
</feature>
<feature type="repeat" description="PPR" evidence="3">
    <location>
        <begin position="251"/>
        <end position="285"/>
    </location>
</feature>
<dbReference type="Pfam" id="PF20431">
    <property type="entry name" value="E_motif"/>
    <property type="match status" value="1"/>
</dbReference>
<dbReference type="FunFam" id="1.25.40.10:FF:002148">
    <property type="entry name" value="Pentatricopeptide repeat-containing protein At2g29760, chloroplastic"/>
    <property type="match status" value="1"/>
</dbReference>
<feature type="domain" description="DYW" evidence="4">
    <location>
        <begin position="567"/>
        <end position="659"/>
    </location>
</feature>
<dbReference type="NCBIfam" id="TIGR00756">
    <property type="entry name" value="PPR"/>
    <property type="match status" value="5"/>
</dbReference>
<feature type="repeat" description="PPR" evidence="3">
    <location>
        <begin position="220"/>
        <end position="250"/>
    </location>
</feature>
<evidence type="ECO:0000256" key="2">
    <source>
        <dbReference type="ARBA" id="ARBA00022737"/>
    </source>
</evidence>
<proteinExistence type="inferred from homology"/>
<dbReference type="EMBL" id="JAVXUO010002885">
    <property type="protein sequence ID" value="KAK2968747.1"/>
    <property type="molecule type" value="Genomic_DNA"/>
</dbReference>
<feature type="repeat" description="PPR" evidence="3">
    <location>
        <begin position="352"/>
        <end position="386"/>
    </location>
</feature>
<evidence type="ECO:0000259" key="4">
    <source>
        <dbReference type="Pfam" id="PF14432"/>
    </source>
</evidence>
<evidence type="ECO:0000256" key="1">
    <source>
        <dbReference type="ARBA" id="ARBA00006643"/>
    </source>
</evidence>
<dbReference type="InterPro" id="IPR032867">
    <property type="entry name" value="DYW_dom"/>
</dbReference>
<comment type="similarity">
    <text evidence="1">Belongs to the PPR family. PCMP-H subfamily.</text>
</comment>